<dbReference type="InterPro" id="IPR036397">
    <property type="entry name" value="RNaseH_sf"/>
</dbReference>
<dbReference type="AlphaFoldDB" id="A0AAD9ZTK3"/>
<dbReference type="CDD" id="cd06222">
    <property type="entry name" value="RNase_H_like"/>
    <property type="match status" value="1"/>
</dbReference>
<evidence type="ECO:0000313" key="2">
    <source>
        <dbReference type="EMBL" id="KAK3190292.1"/>
    </source>
</evidence>
<organism evidence="2 3">
    <name type="scientific">Dipteronia sinensis</name>
    <dbReference type="NCBI Taxonomy" id="43782"/>
    <lineage>
        <taxon>Eukaryota</taxon>
        <taxon>Viridiplantae</taxon>
        <taxon>Streptophyta</taxon>
        <taxon>Embryophyta</taxon>
        <taxon>Tracheophyta</taxon>
        <taxon>Spermatophyta</taxon>
        <taxon>Magnoliopsida</taxon>
        <taxon>eudicotyledons</taxon>
        <taxon>Gunneridae</taxon>
        <taxon>Pentapetalae</taxon>
        <taxon>rosids</taxon>
        <taxon>malvids</taxon>
        <taxon>Sapindales</taxon>
        <taxon>Sapindaceae</taxon>
        <taxon>Hippocastanoideae</taxon>
        <taxon>Acereae</taxon>
        <taxon>Dipteronia</taxon>
    </lineage>
</organism>
<name>A0AAD9ZTK3_9ROSI</name>
<dbReference type="PANTHER" id="PTHR36617:SF5">
    <property type="entry name" value="OS05G0421675 PROTEIN"/>
    <property type="match status" value="1"/>
</dbReference>
<proteinExistence type="predicted"/>
<dbReference type="InterPro" id="IPR012337">
    <property type="entry name" value="RNaseH-like_sf"/>
</dbReference>
<dbReference type="PANTHER" id="PTHR36617">
    <property type="entry name" value="PROTEIN, PUTATIVE-RELATED"/>
    <property type="match status" value="1"/>
</dbReference>
<evidence type="ECO:0000313" key="3">
    <source>
        <dbReference type="Proteomes" id="UP001281410"/>
    </source>
</evidence>
<dbReference type="InterPro" id="IPR002156">
    <property type="entry name" value="RNaseH_domain"/>
</dbReference>
<dbReference type="Proteomes" id="UP001281410">
    <property type="component" value="Unassembled WGS sequence"/>
</dbReference>
<comment type="caution">
    <text evidence="2">The sequence shown here is derived from an EMBL/GenBank/DDBJ whole genome shotgun (WGS) entry which is preliminary data.</text>
</comment>
<keyword evidence="3" id="KW-1185">Reference proteome</keyword>
<dbReference type="GO" id="GO:0004523">
    <property type="term" value="F:RNA-DNA hybrid ribonuclease activity"/>
    <property type="evidence" value="ECO:0007669"/>
    <property type="project" value="InterPro"/>
</dbReference>
<dbReference type="PROSITE" id="PS50879">
    <property type="entry name" value="RNASE_H_1"/>
    <property type="match status" value="1"/>
</dbReference>
<dbReference type="Pfam" id="PF13456">
    <property type="entry name" value="RVT_3"/>
    <property type="match status" value="1"/>
</dbReference>
<dbReference type="InterPro" id="IPR044730">
    <property type="entry name" value="RNase_H-like_dom_plant"/>
</dbReference>
<sequence length="525" mass="59406">MEASFKSKVVEGRFLVGPVQVKDGVFDFFKDPFQMKTEFWPSFSGLVSKQLLVLESSELEVKVGKKIPGDEGWVKAFHCVSSSLPISYLGLPLSGNAKREAFPRIYALASQKDGLVCELGRWEGDCWIWDIPLRRSIFDWEIAQWNGFKLALNCISIRFGCPDALAWTFCPNGSFSVKSFRRCLEEIGEVGSDAVSSLLWLGFVPHKVEVFLWQLLKVRILVKEVLRNFGMVQIASIDCPLCNSEWETVNHLFLHCDWAWKLWSEAMGWWEVSSCKNKDISGWADGWSGLCNAKSSSRAWIVLFYAVCWTIWDIRNVVVFNGKEAIFSLALDSVRFRLAWWFKHFSSGSSEDVMILMLDVERRCVDRQPPMSKQIISWSPPLNHDLVFIVDGSAKGYPGLAGIGVVLRDANGKILCLFSSPVGLADSILAEVLAIHRACTVIYSSMFFKDRNITILSDSRSVVSWINGEGFGNIRIVKWLYDIRQFLLVSNLVVIKFTARSYNSLADGLAKNGSILHEERLEWGL</sequence>
<reference evidence="2" key="1">
    <citation type="journal article" date="2023" name="Plant J.">
        <title>Genome sequences and population genomics provide insights into the demographic history, inbreeding, and mutation load of two 'living fossil' tree species of Dipteronia.</title>
        <authorList>
            <person name="Feng Y."/>
            <person name="Comes H.P."/>
            <person name="Chen J."/>
            <person name="Zhu S."/>
            <person name="Lu R."/>
            <person name="Zhang X."/>
            <person name="Li P."/>
            <person name="Qiu J."/>
            <person name="Olsen K.M."/>
            <person name="Qiu Y."/>
        </authorList>
    </citation>
    <scope>NUCLEOTIDE SEQUENCE</scope>
    <source>
        <strain evidence="2">NBL</strain>
    </source>
</reference>
<protein>
    <recommendedName>
        <fullName evidence="1">RNase H type-1 domain-containing protein</fullName>
    </recommendedName>
</protein>
<dbReference type="InterPro" id="IPR026960">
    <property type="entry name" value="RVT-Znf"/>
</dbReference>
<dbReference type="Pfam" id="PF13966">
    <property type="entry name" value="zf-RVT"/>
    <property type="match status" value="1"/>
</dbReference>
<gene>
    <name evidence="2" type="ORF">Dsin_029853</name>
</gene>
<dbReference type="Gene3D" id="3.30.420.10">
    <property type="entry name" value="Ribonuclease H-like superfamily/Ribonuclease H"/>
    <property type="match status" value="1"/>
</dbReference>
<feature type="domain" description="RNase H type-1" evidence="1">
    <location>
        <begin position="382"/>
        <end position="515"/>
    </location>
</feature>
<evidence type="ECO:0000259" key="1">
    <source>
        <dbReference type="PROSITE" id="PS50879"/>
    </source>
</evidence>
<dbReference type="SUPFAM" id="SSF53098">
    <property type="entry name" value="Ribonuclease H-like"/>
    <property type="match status" value="1"/>
</dbReference>
<accession>A0AAD9ZTK3</accession>
<dbReference type="EMBL" id="JANJYJ010000009">
    <property type="protein sequence ID" value="KAK3190292.1"/>
    <property type="molecule type" value="Genomic_DNA"/>
</dbReference>
<dbReference type="GO" id="GO:0003676">
    <property type="term" value="F:nucleic acid binding"/>
    <property type="evidence" value="ECO:0007669"/>
    <property type="project" value="InterPro"/>
</dbReference>